<evidence type="ECO:0000256" key="3">
    <source>
        <dbReference type="ARBA" id="ARBA00022801"/>
    </source>
</evidence>
<dbReference type="PROSITE" id="PS50600">
    <property type="entry name" value="ULP_PROTEASE"/>
    <property type="match status" value="1"/>
</dbReference>
<dbReference type="PROSITE" id="PS00028">
    <property type="entry name" value="ZINC_FINGER_C2H2_1"/>
    <property type="match status" value="1"/>
</dbReference>
<dbReference type="InterPro" id="IPR038765">
    <property type="entry name" value="Papain-like_cys_pep_sf"/>
</dbReference>
<dbReference type="OrthoDB" id="8948380at2759"/>
<dbReference type="InterPro" id="IPR003034">
    <property type="entry name" value="SAP_dom"/>
</dbReference>
<evidence type="ECO:0000256" key="2">
    <source>
        <dbReference type="ARBA" id="ARBA00022670"/>
    </source>
</evidence>
<proteinExistence type="evidence at transcript level"/>
<accession>G3KL21</accession>
<feature type="domain" description="SAP" evidence="5">
    <location>
        <begin position="702"/>
        <end position="736"/>
    </location>
</feature>
<organism evidence="6">
    <name type="scientific">Xiphophorus maculatus</name>
    <name type="common">Southern platyfish</name>
    <name type="synonym">Platypoecilus maculatus</name>
    <dbReference type="NCBI Taxonomy" id="8083"/>
    <lineage>
        <taxon>Eukaryota</taxon>
        <taxon>Metazoa</taxon>
        <taxon>Chordata</taxon>
        <taxon>Craniata</taxon>
        <taxon>Vertebrata</taxon>
        <taxon>Euteleostomi</taxon>
        <taxon>Actinopterygii</taxon>
        <taxon>Neopterygii</taxon>
        <taxon>Teleostei</taxon>
        <taxon>Neoteleostei</taxon>
        <taxon>Acanthomorphata</taxon>
        <taxon>Ovalentaria</taxon>
        <taxon>Atherinomorphae</taxon>
        <taxon>Cyprinodontiformes</taxon>
        <taxon>Poeciliidae</taxon>
        <taxon>Poeciliinae</taxon>
        <taxon>Xiphophorus</taxon>
    </lineage>
</organism>
<dbReference type="Pfam" id="PF18866">
    <property type="entry name" value="CxC7"/>
    <property type="match status" value="1"/>
</dbReference>
<reference evidence="6" key="1">
    <citation type="submission" date="2011-07" db="EMBL/GenBank/DDBJ databases">
        <authorList>
            <person name="Boehne A."/>
            <person name="Zhou Q."/>
            <person name="Darras A."/>
            <person name="Schmidt C."/>
            <person name="Schartl M."/>
            <person name="Galiana D."/>
            <person name="Volff J.-N."/>
        </authorList>
    </citation>
    <scope>NUCLEOTIDE SEQUENCE</scope>
</reference>
<dbReference type="Gene3D" id="3.40.395.10">
    <property type="entry name" value="Adenoviral Proteinase, Chain A"/>
    <property type="match status" value="1"/>
</dbReference>
<dbReference type="GeneID" id="102220758"/>
<keyword evidence="2" id="KW-0645">Protease</keyword>
<evidence type="ECO:0000313" key="6">
    <source>
        <dbReference type="EMBL" id="AEM65782.1"/>
    </source>
</evidence>
<dbReference type="Pfam" id="PF18717">
    <property type="entry name" value="CxC4"/>
    <property type="match status" value="1"/>
</dbReference>
<sequence length="1393" mass="158302">MQKPGSQQKMHVSICNTGIGAKIVPYCMNNKYYCPLCSYSADESYKVKNHIARTAVVQHNEFHIFRCGLPCRDTTHFHCPYCFSTIDRRDRFVNHLVNHRMTFHMVSSCAAAQPPVHLPATDIQATQAPVRPAATDIQATQAPVRPAATDIQATQAPVRSEDMITCEMCNLRLRKKNLRIHLKRKHHEKVELISQNHHLRSQCVDAKKGVFAVQKSFCGPSKPIHVIKNTWSQFHRSECELDRCNVNAQFAKRSGILPFECEHIQSLRFCPRATDSEGPLSETTLNILVDNLWFSVKRKEELLKNQQEALSSNTPFSVLLFGSGTDTTFHVSIFEPKMAFFSRLGRVIVTYDKGKNTWHCACTEGKRSCTHKATAKWHLFEKMPDMFKAAVHSEEDVMCGTTVSECQEESGSITDDAAERIIKYLIYHKKIPADLPDSLITRSRDAKSLNGFPKHLIPSETECTECGQHASLGDPQLLSSTAKIVTLTGVVKGISTYRKTCPNCSMVYRYQDWEDGIHNFNDHLLLSIHFCLVLRNALQTHTAVSRIIETIEYTEGENFPFKDRILQAYLSFEGLSDHDYQYSCDSCGYHPAIVVMDLHKKGVFSMPVSEIPNPPQQYNGEVNARSFWEAVTMEVISRGLYPPGCKNPFVVKPTYHNWSPWIGPQTRRSDILINTESEKVHLPDSDSDVDQFLTEERLADEVLNLKLPEIRRLCSQCGIDSRGSKMDLVLHLRDKMASRATYNKVFEKVWGASGGWAVITCPCGIIYSVKFNLRAESPRDFADLLLSWKFFPNITVYDYPRGLVSHLKKRCAKDTPFTIHDGRLVEATPENIRQATEKKLAVNLPWLKHRKEPEDKGGHPVTGSLEHYCLSDVFHQGNSKDEKDVLRKIEMVPELAGRLNSQCAEQLFAGMRKNNYFLNMLNPSTHIFLQRNILHHFNLRKNTKTKQNILKVAGPHANLVLDKNGCIIMGCEKNQQHACSLEASVIQTHQCSLDDSLTSLQTTGANKFTWTQKPNNTEITLLAQVLDQTRDPAEYVACVDGQVLTRGDMFTLGLSQDMNGQILNSCLKVVERMCINKGIKVFAGNSHVVHTWFPPLSLDPAQHLPPQAQDLDWVLIPVWHPGHWTLCILKPKHREIFFLDSINGTGFTDENRIRTLREVCLQMSSGPWTEFVGNDVEGLPKQGLSNNCGMFVVMYALYFVMGASFDFSENDMMTIRRWWSLTLLTNFPVKSREELQKERKRKKVEEREKCETLFADDHNYAKATEAQIEVQSIPPILQMPLIVLEAILQEVILAQGDTAYLTLALTCKSFEAIVSDPVFRKKTHFAWLDGEINWENFSESFKAENRIPFAVIQCSSCNRQYKDSVGFTGHGRRGEFPRYYCDGIPGHCPECQY</sequence>
<dbReference type="Pfam" id="PF02902">
    <property type="entry name" value="Peptidase_C48"/>
    <property type="match status" value="1"/>
</dbReference>
<dbReference type="GO" id="GO:0008234">
    <property type="term" value="F:cysteine-type peptidase activity"/>
    <property type="evidence" value="ECO:0007669"/>
    <property type="project" value="InterPro"/>
</dbReference>
<dbReference type="SUPFAM" id="SSF54001">
    <property type="entry name" value="Cysteine proteinases"/>
    <property type="match status" value="1"/>
</dbReference>
<name>G3KL21_XIPMA</name>
<keyword evidence="3" id="KW-0378">Hydrolase</keyword>
<dbReference type="CTD" id="102220758"/>
<dbReference type="GO" id="GO:0006508">
    <property type="term" value="P:proteolysis"/>
    <property type="evidence" value="ECO:0007669"/>
    <property type="project" value="UniProtKB-KW"/>
</dbReference>
<evidence type="ECO:0000259" key="5">
    <source>
        <dbReference type="PROSITE" id="PS50800"/>
    </source>
</evidence>
<dbReference type="PANTHER" id="PTHR17609">
    <property type="entry name" value="HMG DOMAIN-CONTAINING PROTEIN 3"/>
    <property type="match status" value="1"/>
</dbReference>
<dbReference type="PROSITE" id="PS50800">
    <property type="entry name" value="SAP"/>
    <property type="match status" value="1"/>
</dbReference>
<feature type="domain" description="Ubiquitin-like protease family profile" evidence="4">
    <location>
        <begin position="1042"/>
        <end position="1199"/>
    </location>
</feature>
<dbReference type="SMART" id="SM00355">
    <property type="entry name" value="ZnF_C2H2"/>
    <property type="match status" value="3"/>
</dbReference>
<reference evidence="6" key="2">
    <citation type="journal article" date="2012" name="Mol. Biol. Evol.">
        <title>Zisupton--A Novel Superfamily of DNA Transposable Elements Recently Active in Fish.</title>
        <authorList>
            <person name="Bohne A."/>
            <person name="Zhou Q."/>
            <person name="Darras A."/>
            <person name="Schmidt C."/>
            <person name="Schartl M."/>
            <person name="Galiana-Arnoux D."/>
            <person name="Volff J.N."/>
        </authorList>
    </citation>
    <scope>NUCLEOTIDE SEQUENCE</scope>
</reference>
<comment type="similarity">
    <text evidence="1">Belongs to the peptidase C48 family.</text>
</comment>
<dbReference type="InterPro" id="IPR013087">
    <property type="entry name" value="Znf_C2H2_type"/>
</dbReference>
<dbReference type="InterPro" id="IPR003653">
    <property type="entry name" value="Peptidase_C48_C"/>
</dbReference>
<dbReference type="InterPro" id="IPR041300">
    <property type="entry name" value="CxC7"/>
</dbReference>
<evidence type="ECO:0000259" key="4">
    <source>
        <dbReference type="PROSITE" id="PS50600"/>
    </source>
</evidence>
<dbReference type="PANTHER" id="PTHR17609:SF3">
    <property type="entry name" value="SAP DOMAIN-CONTAINING PROTEIN"/>
    <property type="match status" value="1"/>
</dbReference>
<evidence type="ECO:0000256" key="1">
    <source>
        <dbReference type="ARBA" id="ARBA00005234"/>
    </source>
</evidence>
<protein>
    <submittedName>
        <fullName evidence="6">Zisupton</fullName>
    </submittedName>
</protein>
<dbReference type="InterPro" id="IPR040648">
    <property type="entry name" value="HMGXB3_CxC4"/>
</dbReference>
<dbReference type="InterPro" id="IPR039598">
    <property type="entry name" value="HMGXB3"/>
</dbReference>
<dbReference type="KEGG" id="xma:102220758"/>
<dbReference type="HOGENOM" id="CLU_560902_0_0_1"/>
<dbReference type="RefSeq" id="NP_001273234.1">
    <property type="nucleotide sequence ID" value="NM_001286305.1"/>
</dbReference>
<dbReference type="EMBL" id="JN255571">
    <property type="protein sequence ID" value="AEM65782.1"/>
    <property type="molecule type" value="mRNA"/>
</dbReference>